<dbReference type="EMBL" id="WBXO01000006">
    <property type="protein sequence ID" value="KAB2952259.1"/>
    <property type="molecule type" value="Genomic_DNA"/>
</dbReference>
<feature type="domain" description="ATP-grasp" evidence="5">
    <location>
        <begin position="117"/>
        <end position="310"/>
    </location>
</feature>
<dbReference type="Gene3D" id="3.40.50.20">
    <property type="match status" value="1"/>
</dbReference>
<evidence type="ECO:0000313" key="6">
    <source>
        <dbReference type="EMBL" id="KAB2952259.1"/>
    </source>
</evidence>
<keyword evidence="1" id="KW-0436">Ligase</keyword>
<evidence type="ECO:0000259" key="5">
    <source>
        <dbReference type="PROSITE" id="PS50975"/>
    </source>
</evidence>
<dbReference type="PANTHER" id="PTHR43585">
    <property type="entry name" value="FUMIPYRROLE BIOSYNTHESIS PROTEIN C"/>
    <property type="match status" value="1"/>
</dbReference>
<gene>
    <name evidence="6" type="ORF">F9B85_08810</name>
</gene>
<evidence type="ECO:0000256" key="1">
    <source>
        <dbReference type="ARBA" id="ARBA00022598"/>
    </source>
</evidence>
<protein>
    <submittedName>
        <fullName evidence="6">ATP-grasp domain-containing protein</fullName>
    </submittedName>
</protein>
<organism evidence="6 7">
    <name type="scientific">Heliorestis acidaminivorans</name>
    <dbReference type="NCBI Taxonomy" id="553427"/>
    <lineage>
        <taxon>Bacteria</taxon>
        <taxon>Bacillati</taxon>
        <taxon>Bacillota</taxon>
        <taxon>Clostridia</taxon>
        <taxon>Eubacteriales</taxon>
        <taxon>Heliobacteriaceae</taxon>
        <taxon>Heliorestis</taxon>
    </lineage>
</organism>
<keyword evidence="2 4" id="KW-0547">Nucleotide-binding</keyword>
<dbReference type="GO" id="GO:0016874">
    <property type="term" value="F:ligase activity"/>
    <property type="evidence" value="ECO:0007669"/>
    <property type="project" value="UniProtKB-KW"/>
</dbReference>
<dbReference type="Pfam" id="PF13535">
    <property type="entry name" value="ATP-grasp_4"/>
    <property type="match status" value="1"/>
</dbReference>
<dbReference type="InterPro" id="IPR011761">
    <property type="entry name" value="ATP-grasp"/>
</dbReference>
<sequence length="392" mass="45904">MNVLFLSPHFPPNYYQFVVALKKAGANVLGIADRPYDDLPLELREALNDYYQVPTLEDYDQLVRACGYFTHRHGKIDRLDSLTEYWLEKEAKLRTDFNVWGIQNEGIDKVKSKSRMKEMFLQAGIDVPRGRVVRNIEEARAFLKIVNFPVVLKPNSGVGAANTYKIHTRQELERFFQDKESSGNFGDYIMEEFITGTIYSFDGLTDREGQLVFYTSHRYGQGVMEVVNEDLHVYYYSLREIPDKLVAAGKKVLEAYQVRERFFHFEFFRTADDRFIALEVNMRPPGGLTMDMFNYAHDIDLYQHWARLIVEGTLPLHYTRKYHCAYIGRKNNKSYALTHEEILREYGHKIPYHCDINPAFTRAIGDYGYLFRSPHLEEIKETIDHILALKNQ</sequence>
<keyword evidence="3 4" id="KW-0067">ATP-binding</keyword>
<accession>A0A6I0EZ89</accession>
<keyword evidence="7" id="KW-1185">Reference proteome</keyword>
<dbReference type="PANTHER" id="PTHR43585:SF2">
    <property type="entry name" value="ATP-GRASP ENZYME FSQD"/>
    <property type="match status" value="1"/>
</dbReference>
<dbReference type="GO" id="GO:0005524">
    <property type="term" value="F:ATP binding"/>
    <property type="evidence" value="ECO:0007669"/>
    <property type="project" value="UniProtKB-UniRule"/>
</dbReference>
<dbReference type="OrthoDB" id="24041at2"/>
<dbReference type="PROSITE" id="PS50975">
    <property type="entry name" value="ATP_GRASP"/>
    <property type="match status" value="1"/>
</dbReference>
<dbReference type="InterPro" id="IPR013815">
    <property type="entry name" value="ATP_grasp_subdomain_1"/>
</dbReference>
<proteinExistence type="predicted"/>
<dbReference type="InterPro" id="IPR052032">
    <property type="entry name" value="ATP-dep_AA_Ligase"/>
</dbReference>
<evidence type="ECO:0000256" key="4">
    <source>
        <dbReference type="PROSITE-ProRule" id="PRU00409"/>
    </source>
</evidence>
<name>A0A6I0EZ89_9FIRM</name>
<comment type="caution">
    <text evidence="6">The sequence shown here is derived from an EMBL/GenBank/DDBJ whole genome shotgun (WGS) entry which is preliminary data.</text>
</comment>
<dbReference type="Gene3D" id="3.30.1490.20">
    <property type="entry name" value="ATP-grasp fold, A domain"/>
    <property type="match status" value="1"/>
</dbReference>
<dbReference type="SUPFAM" id="SSF56059">
    <property type="entry name" value="Glutathione synthetase ATP-binding domain-like"/>
    <property type="match status" value="1"/>
</dbReference>
<reference evidence="6 7" key="1">
    <citation type="submission" date="2019-10" db="EMBL/GenBank/DDBJ databases">
        <title>Whole-genome sequence of the extremophile Heliorestis acidaminivorans DSM 24790.</title>
        <authorList>
            <person name="Kyndt J.A."/>
            <person name="Meyer T.E."/>
        </authorList>
    </citation>
    <scope>NUCLEOTIDE SEQUENCE [LARGE SCALE GENOMIC DNA]</scope>
    <source>
        <strain evidence="6 7">DSM 24790</strain>
    </source>
</reference>
<dbReference type="GO" id="GO:0046872">
    <property type="term" value="F:metal ion binding"/>
    <property type="evidence" value="ECO:0007669"/>
    <property type="project" value="InterPro"/>
</dbReference>
<dbReference type="SMART" id="SM01209">
    <property type="entry name" value="GARS_A"/>
    <property type="match status" value="1"/>
</dbReference>
<dbReference type="Proteomes" id="UP000468766">
    <property type="component" value="Unassembled WGS sequence"/>
</dbReference>
<evidence type="ECO:0000256" key="3">
    <source>
        <dbReference type="ARBA" id="ARBA00022840"/>
    </source>
</evidence>
<evidence type="ECO:0000256" key="2">
    <source>
        <dbReference type="ARBA" id="ARBA00022741"/>
    </source>
</evidence>
<evidence type="ECO:0000313" key="7">
    <source>
        <dbReference type="Proteomes" id="UP000468766"/>
    </source>
</evidence>
<dbReference type="AlphaFoldDB" id="A0A6I0EZ89"/>
<dbReference type="Gene3D" id="3.30.470.20">
    <property type="entry name" value="ATP-grasp fold, B domain"/>
    <property type="match status" value="1"/>
</dbReference>
<dbReference type="RefSeq" id="WP_151620033.1">
    <property type="nucleotide sequence ID" value="NZ_WBXO01000006.1"/>
</dbReference>